<dbReference type="SUPFAM" id="SSF55681">
    <property type="entry name" value="Class II aaRS and biotin synthetases"/>
    <property type="match status" value="1"/>
</dbReference>
<dbReference type="GO" id="GO:0004827">
    <property type="term" value="F:proline-tRNA ligase activity"/>
    <property type="evidence" value="ECO:0007669"/>
    <property type="project" value="UniProtKB-EC"/>
</dbReference>
<evidence type="ECO:0000256" key="5">
    <source>
        <dbReference type="ARBA" id="ARBA00023146"/>
    </source>
</evidence>
<dbReference type="SUPFAM" id="SSF64586">
    <property type="entry name" value="C-terminal domain of ProRS"/>
    <property type="match status" value="1"/>
</dbReference>
<evidence type="ECO:0000259" key="6">
    <source>
        <dbReference type="PROSITE" id="PS50862"/>
    </source>
</evidence>
<name>A0A9W6ZA72_9STRA</name>
<sequence length="358" mass="40808">MSFLTKEAEHVEGFAKECAVVTHHRLTGSPDDPTNLIADPTAELEEPLIIRPTSETIIWNSFRTWITSHRDLPLKINQWANVLRWELRTRPFLRTSEFLWQEAFDVTFQASDSSISPVYGTSWGVTTRLIGAMIMTHSDDSGLVLPPKIAPKQVVIVPIPAKKNDEEGAAKLEASLNGLVESLTSRGVRVKVDDRDYVRNGAKYFEWERKGVPLRIEIGPRDVKNDVCVFKWRKWKEDKETVGLEDAADKVVEELEQYQEHLLDDARLRLAAGLRLDVTYDEMKDLLVNDEASQFPGAGLFLVPWKCDAENEDKIKEECKATLRCYPKNVNDMKMFEGKKCFYSGEPADRMALFGRAF</sequence>
<dbReference type="InterPro" id="IPR045864">
    <property type="entry name" value="aa-tRNA-synth_II/BPL/LPL"/>
</dbReference>
<dbReference type="InterPro" id="IPR004154">
    <property type="entry name" value="Anticodon-bd"/>
</dbReference>
<dbReference type="Proteomes" id="UP001165082">
    <property type="component" value="Unassembled WGS sequence"/>
</dbReference>
<dbReference type="InterPro" id="IPR004499">
    <property type="entry name" value="Pro-tRNA-ligase_IIa_arc-type"/>
</dbReference>
<gene>
    <name evidence="7" type="ORF">TrRE_jg957</name>
</gene>
<feature type="domain" description="Aminoacyl-transfer RNA synthetases class-II family profile" evidence="6">
    <location>
        <begin position="1"/>
        <end position="102"/>
    </location>
</feature>
<dbReference type="Pfam" id="PF00587">
    <property type="entry name" value="tRNA-synt_2b"/>
    <property type="match status" value="1"/>
</dbReference>
<dbReference type="EMBL" id="BRXZ01001816">
    <property type="protein sequence ID" value="GMH46869.1"/>
    <property type="molecule type" value="Genomic_DNA"/>
</dbReference>
<keyword evidence="8" id="KW-1185">Reference proteome</keyword>
<keyword evidence="3" id="KW-0547">Nucleotide-binding</keyword>
<evidence type="ECO:0000256" key="3">
    <source>
        <dbReference type="ARBA" id="ARBA00022741"/>
    </source>
</evidence>
<dbReference type="InterPro" id="IPR036621">
    <property type="entry name" value="Anticodon-bd_dom_sf"/>
</dbReference>
<dbReference type="GO" id="GO:0017101">
    <property type="term" value="C:aminoacyl-tRNA synthetase multienzyme complex"/>
    <property type="evidence" value="ECO:0007669"/>
    <property type="project" value="TreeGrafter"/>
</dbReference>
<dbReference type="PANTHER" id="PTHR43382:SF3">
    <property type="entry name" value="PROLINE--TRNA LIGASE, CHLOROPLASTIC_MITOCHONDRIAL"/>
    <property type="match status" value="1"/>
</dbReference>
<dbReference type="Gene3D" id="3.30.930.10">
    <property type="entry name" value="Bira Bifunctional Protein, Domain 2"/>
    <property type="match status" value="2"/>
</dbReference>
<dbReference type="Pfam" id="PF03129">
    <property type="entry name" value="HGTP_anticodon"/>
    <property type="match status" value="1"/>
</dbReference>
<keyword evidence="5" id="KW-0030">Aminoacyl-tRNA synthetase</keyword>
<evidence type="ECO:0000256" key="2">
    <source>
        <dbReference type="ARBA" id="ARBA00022598"/>
    </source>
</evidence>
<dbReference type="InterPro" id="IPR002314">
    <property type="entry name" value="aa-tRNA-synt_IIb"/>
</dbReference>
<dbReference type="GO" id="GO:0005737">
    <property type="term" value="C:cytoplasm"/>
    <property type="evidence" value="ECO:0007669"/>
    <property type="project" value="InterPro"/>
</dbReference>
<evidence type="ECO:0000256" key="1">
    <source>
        <dbReference type="ARBA" id="ARBA00012831"/>
    </source>
</evidence>
<dbReference type="Pfam" id="PF09180">
    <property type="entry name" value="ProRS-C_1"/>
    <property type="match status" value="1"/>
</dbReference>
<dbReference type="Gene3D" id="3.30.110.30">
    <property type="entry name" value="C-terminal domain of ProRS"/>
    <property type="match status" value="1"/>
</dbReference>
<dbReference type="InterPro" id="IPR016061">
    <property type="entry name" value="Pro-tRNA_ligase_II_C"/>
</dbReference>
<reference evidence="7" key="1">
    <citation type="submission" date="2022-07" db="EMBL/GenBank/DDBJ databases">
        <title>Genome analysis of Parmales, a sister group of diatoms, reveals the evolutionary specialization of diatoms from phago-mixotrophs to photoautotrophs.</title>
        <authorList>
            <person name="Ban H."/>
            <person name="Sato S."/>
            <person name="Yoshikawa S."/>
            <person name="Kazumasa Y."/>
            <person name="Nakamura Y."/>
            <person name="Ichinomiya M."/>
            <person name="Saitoh K."/>
            <person name="Sato N."/>
            <person name="Blanc-Mathieu R."/>
            <person name="Endo H."/>
            <person name="Kuwata A."/>
            <person name="Ogata H."/>
        </authorList>
    </citation>
    <scope>NUCLEOTIDE SEQUENCE</scope>
</reference>
<keyword evidence="2" id="KW-0436">Ligase</keyword>
<evidence type="ECO:0000256" key="4">
    <source>
        <dbReference type="ARBA" id="ARBA00022840"/>
    </source>
</evidence>
<dbReference type="AlphaFoldDB" id="A0A9W6ZA72"/>
<dbReference type="OrthoDB" id="1350766at2759"/>
<dbReference type="InterPro" id="IPR006195">
    <property type="entry name" value="aa-tRNA-synth_II"/>
</dbReference>
<comment type="caution">
    <text evidence="7">The sequence shown here is derived from an EMBL/GenBank/DDBJ whole genome shotgun (WGS) entry which is preliminary data.</text>
</comment>
<evidence type="ECO:0000313" key="8">
    <source>
        <dbReference type="Proteomes" id="UP001165082"/>
    </source>
</evidence>
<dbReference type="GO" id="GO:0005524">
    <property type="term" value="F:ATP binding"/>
    <property type="evidence" value="ECO:0007669"/>
    <property type="project" value="UniProtKB-KW"/>
</dbReference>
<organism evidence="7 8">
    <name type="scientific">Triparma retinervis</name>
    <dbReference type="NCBI Taxonomy" id="2557542"/>
    <lineage>
        <taxon>Eukaryota</taxon>
        <taxon>Sar</taxon>
        <taxon>Stramenopiles</taxon>
        <taxon>Ochrophyta</taxon>
        <taxon>Bolidophyceae</taxon>
        <taxon>Parmales</taxon>
        <taxon>Triparmaceae</taxon>
        <taxon>Triparma</taxon>
    </lineage>
</organism>
<dbReference type="GO" id="GO:0006433">
    <property type="term" value="P:prolyl-tRNA aminoacylation"/>
    <property type="evidence" value="ECO:0007669"/>
    <property type="project" value="InterPro"/>
</dbReference>
<dbReference type="PANTHER" id="PTHR43382">
    <property type="entry name" value="PROLYL-TRNA SYNTHETASE"/>
    <property type="match status" value="1"/>
</dbReference>
<protein>
    <recommendedName>
        <fullName evidence="1">proline--tRNA ligase</fullName>
        <ecNumber evidence="1">6.1.1.15</ecNumber>
    </recommendedName>
</protein>
<dbReference type="InterPro" id="IPR017449">
    <property type="entry name" value="Pro-tRNA_synth_II"/>
</dbReference>
<dbReference type="SUPFAM" id="SSF52954">
    <property type="entry name" value="Class II aaRS ABD-related"/>
    <property type="match status" value="1"/>
</dbReference>
<dbReference type="PROSITE" id="PS50862">
    <property type="entry name" value="AA_TRNA_LIGASE_II"/>
    <property type="match status" value="1"/>
</dbReference>
<proteinExistence type="predicted"/>
<keyword evidence="4" id="KW-0067">ATP-binding</keyword>
<dbReference type="Gene3D" id="3.40.50.800">
    <property type="entry name" value="Anticodon-binding domain"/>
    <property type="match status" value="1"/>
</dbReference>
<accession>A0A9W6ZA72</accession>
<dbReference type="SMART" id="SM00946">
    <property type="entry name" value="ProRS-C_1"/>
    <property type="match status" value="1"/>
</dbReference>
<dbReference type="EC" id="6.1.1.15" evidence="1"/>
<evidence type="ECO:0000313" key="7">
    <source>
        <dbReference type="EMBL" id="GMH46869.1"/>
    </source>
</evidence>